<dbReference type="PRINTS" id="PR00081">
    <property type="entry name" value="GDHRDH"/>
</dbReference>
<dbReference type="PANTHER" id="PTHR43975:SF2">
    <property type="entry name" value="EG:BACR7A4.14 PROTEIN-RELATED"/>
    <property type="match status" value="1"/>
</dbReference>
<protein>
    <submittedName>
        <fullName evidence="2">Uncharacterized protein</fullName>
    </submittedName>
</protein>
<proteinExistence type="predicted"/>
<dbReference type="Proteomes" id="UP001217089">
    <property type="component" value="Unassembled WGS sequence"/>
</dbReference>
<evidence type="ECO:0000256" key="1">
    <source>
        <dbReference type="ARBA" id="ARBA00023002"/>
    </source>
</evidence>
<reference evidence="2 3" key="1">
    <citation type="submission" date="2022-12" db="EMBL/GenBank/DDBJ databases">
        <title>Chromosome-level genome of Tegillarca granosa.</title>
        <authorList>
            <person name="Kim J."/>
        </authorList>
    </citation>
    <scope>NUCLEOTIDE SEQUENCE [LARGE SCALE GENOMIC DNA]</scope>
    <source>
        <strain evidence="2">Teg-2019</strain>
        <tissue evidence="2">Adductor muscle</tissue>
    </source>
</reference>
<name>A0ABQ9E440_TEGGR</name>
<dbReference type="Pfam" id="PF13561">
    <property type="entry name" value="adh_short_C2"/>
    <property type="match status" value="1"/>
</dbReference>
<dbReference type="EMBL" id="JARBDR010000919">
    <property type="protein sequence ID" value="KAJ8300099.1"/>
    <property type="molecule type" value="Genomic_DNA"/>
</dbReference>
<keyword evidence="3" id="KW-1185">Reference proteome</keyword>
<dbReference type="PRINTS" id="PR00080">
    <property type="entry name" value="SDRFAMILY"/>
</dbReference>
<evidence type="ECO:0000313" key="2">
    <source>
        <dbReference type="EMBL" id="KAJ8300099.1"/>
    </source>
</evidence>
<feature type="non-terminal residue" evidence="2">
    <location>
        <position position="1"/>
    </location>
</feature>
<dbReference type="InterPro" id="IPR036291">
    <property type="entry name" value="NAD(P)-bd_dom_sf"/>
</dbReference>
<evidence type="ECO:0000313" key="3">
    <source>
        <dbReference type="Proteomes" id="UP001217089"/>
    </source>
</evidence>
<dbReference type="Gene3D" id="3.40.50.720">
    <property type="entry name" value="NAD(P)-binding Rossmann-like Domain"/>
    <property type="match status" value="2"/>
</dbReference>
<gene>
    <name evidence="2" type="ORF">KUTeg_021618</name>
</gene>
<dbReference type="SUPFAM" id="SSF51735">
    <property type="entry name" value="NAD(P)-binding Rossmann-fold domains"/>
    <property type="match status" value="1"/>
</dbReference>
<comment type="caution">
    <text evidence="2">The sequence shown here is derived from an EMBL/GenBank/DDBJ whole genome shotgun (WGS) entry which is preliminary data.</text>
</comment>
<keyword evidence="1" id="KW-0560">Oxidoreductase</keyword>
<dbReference type="PROSITE" id="PS00061">
    <property type="entry name" value="ADH_SHORT"/>
    <property type="match status" value="1"/>
</dbReference>
<sequence length="221" mass="23723">ASAGIGEGIAIHFAKLGSKLCITGRNKDKLQNVVEQCVTAGLHVEKIVSVDGDITKAEDRERILNTVIKTFGKLDVLAALPYIKSSKGNIVNISSICGPKAMEGVAVYCMSKAAMDMYTECLALEMAKYGVRVNAVNPGTIVSEIARRDHTPFKADEDYQKFLDIQKTRHPLGRVGVPEDVANAVAFLASDQASFISGQILFVDGARHCVSVPVATSVDKK</sequence>
<organism evidence="2 3">
    <name type="scientific">Tegillarca granosa</name>
    <name type="common">Malaysian cockle</name>
    <name type="synonym">Anadara granosa</name>
    <dbReference type="NCBI Taxonomy" id="220873"/>
    <lineage>
        <taxon>Eukaryota</taxon>
        <taxon>Metazoa</taxon>
        <taxon>Spiralia</taxon>
        <taxon>Lophotrochozoa</taxon>
        <taxon>Mollusca</taxon>
        <taxon>Bivalvia</taxon>
        <taxon>Autobranchia</taxon>
        <taxon>Pteriomorphia</taxon>
        <taxon>Arcoida</taxon>
        <taxon>Arcoidea</taxon>
        <taxon>Arcidae</taxon>
        <taxon>Tegillarca</taxon>
    </lineage>
</organism>
<dbReference type="InterPro" id="IPR002347">
    <property type="entry name" value="SDR_fam"/>
</dbReference>
<dbReference type="InterPro" id="IPR020904">
    <property type="entry name" value="Sc_DH/Rdtase_CS"/>
</dbReference>
<accession>A0ABQ9E440</accession>
<dbReference type="PANTHER" id="PTHR43975">
    <property type="entry name" value="ZGC:101858"/>
    <property type="match status" value="1"/>
</dbReference>